<reference evidence="4" key="1">
    <citation type="submission" date="2025-08" db="UniProtKB">
        <authorList>
            <consortium name="RefSeq"/>
        </authorList>
    </citation>
    <scope>IDENTIFICATION</scope>
</reference>
<dbReference type="InterPro" id="IPR013783">
    <property type="entry name" value="Ig-like_fold"/>
</dbReference>
<gene>
    <name evidence="4" type="primary">LOC136092219</name>
</gene>
<dbReference type="GeneID" id="136092219"/>
<sequence>MLIFLGLLIIGVLNAVKITSLNGGDKSKFICPKLYVHYNSTQQNNSSVIILITNSYNHTFPKINCLMITKFNGVCNVSNLYFNNGESVHLSVLELSGNGTVLKTDSIFWQVDFTMIFGPFTNILKDVQGKKAIYISYDTLTEDCYKVEKIEKIELEQCSYDQKWICSQSINSEWLYYGCNKENNVSMYRTCYIKLSALEENYLYRFRLRYSIGYNNVFSAWSDYLYHNTNSAVPRIPPAFKCSRDEENNNAIKISWSKPTNDELSENYTHFLVNIMDLDDQINEKKVDVTSKLSYEIYDENSSTRKYKINICTSKGCSKSAEHQCFFNSLTSMWLVVMIIISILGGIIFIALIVWCRRRNNTCTSSGNQEPSPIPPRKFPIVPYSEYNSTGC</sequence>
<evidence type="ECO:0000256" key="1">
    <source>
        <dbReference type="SAM" id="Phobius"/>
    </source>
</evidence>
<keyword evidence="2" id="KW-0732">Signal</keyword>
<proteinExistence type="predicted"/>
<keyword evidence="3" id="KW-1185">Reference proteome</keyword>
<accession>A0ABM4DN99</accession>
<keyword evidence="1" id="KW-0472">Membrane</keyword>
<feature type="transmembrane region" description="Helical" evidence="1">
    <location>
        <begin position="333"/>
        <end position="356"/>
    </location>
</feature>
<evidence type="ECO:0000313" key="3">
    <source>
        <dbReference type="Proteomes" id="UP001652625"/>
    </source>
</evidence>
<evidence type="ECO:0000313" key="4">
    <source>
        <dbReference type="RefSeq" id="XP_065676050.1"/>
    </source>
</evidence>
<dbReference type="RefSeq" id="XP_065676050.1">
    <property type="nucleotide sequence ID" value="XM_065819978.1"/>
</dbReference>
<dbReference type="SUPFAM" id="SSF49265">
    <property type="entry name" value="Fibronectin type III"/>
    <property type="match status" value="1"/>
</dbReference>
<keyword evidence="1" id="KW-0812">Transmembrane</keyword>
<keyword evidence="1" id="KW-1133">Transmembrane helix</keyword>
<organism evidence="3 4">
    <name type="scientific">Hydra vulgaris</name>
    <name type="common">Hydra</name>
    <name type="synonym">Hydra attenuata</name>
    <dbReference type="NCBI Taxonomy" id="6087"/>
    <lineage>
        <taxon>Eukaryota</taxon>
        <taxon>Metazoa</taxon>
        <taxon>Cnidaria</taxon>
        <taxon>Hydrozoa</taxon>
        <taxon>Hydroidolina</taxon>
        <taxon>Anthoathecata</taxon>
        <taxon>Aplanulata</taxon>
        <taxon>Hydridae</taxon>
        <taxon>Hydra</taxon>
    </lineage>
</organism>
<protein>
    <submittedName>
        <fullName evidence="4">Uncharacterized protein LOC136092219 isoform X1</fullName>
    </submittedName>
</protein>
<feature type="signal peptide" evidence="2">
    <location>
        <begin position="1"/>
        <end position="15"/>
    </location>
</feature>
<evidence type="ECO:0000256" key="2">
    <source>
        <dbReference type="SAM" id="SignalP"/>
    </source>
</evidence>
<name>A0ABM4DN99_HYDVU</name>
<dbReference type="InterPro" id="IPR036116">
    <property type="entry name" value="FN3_sf"/>
</dbReference>
<dbReference type="Gene3D" id="2.60.40.10">
    <property type="entry name" value="Immunoglobulins"/>
    <property type="match status" value="1"/>
</dbReference>
<feature type="chain" id="PRO_5046018960" evidence="2">
    <location>
        <begin position="16"/>
        <end position="392"/>
    </location>
</feature>
<dbReference type="Proteomes" id="UP001652625">
    <property type="component" value="Chromosome 15"/>
</dbReference>